<proteinExistence type="predicted"/>
<keyword evidence="3" id="KW-1185">Reference proteome</keyword>
<evidence type="ECO:0000313" key="2">
    <source>
        <dbReference type="EMBL" id="GAV04387.1"/>
    </source>
</evidence>
<protein>
    <submittedName>
        <fullName evidence="2">Uncharacterized protein</fullName>
    </submittedName>
</protein>
<keyword evidence="1" id="KW-0472">Membrane</keyword>
<accession>A0A1D1VS46</accession>
<comment type="caution">
    <text evidence="2">The sequence shown here is derived from an EMBL/GenBank/DDBJ whole genome shotgun (WGS) entry which is preliminary data.</text>
</comment>
<dbReference type="AlphaFoldDB" id="A0A1D1VS46"/>
<evidence type="ECO:0000313" key="3">
    <source>
        <dbReference type="Proteomes" id="UP000186922"/>
    </source>
</evidence>
<name>A0A1D1VS46_RAMVA</name>
<dbReference type="OrthoDB" id="1920692at2759"/>
<dbReference type="EMBL" id="BDGG01000010">
    <property type="protein sequence ID" value="GAV04387.1"/>
    <property type="molecule type" value="Genomic_DNA"/>
</dbReference>
<evidence type="ECO:0000256" key="1">
    <source>
        <dbReference type="SAM" id="Phobius"/>
    </source>
</evidence>
<sequence length="91" mass="10801">MWYEILIPMGIVTGCIWAPFFTSYFSHKAILGKWCRRPRMDWHDVNHFDRDQQLTGFTYDTRGLDAVPDIPDRNYPQQPNLRMARPGLMKV</sequence>
<dbReference type="Proteomes" id="UP000186922">
    <property type="component" value="Unassembled WGS sequence"/>
</dbReference>
<keyword evidence="1" id="KW-0812">Transmembrane</keyword>
<reference evidence="2 3" key="1">
    <citation type="journal article" date="2016" name="Nat. Commun.">
        <title>Extremotolerant tardigrade genome and improved radiotolerance of human cultured cells by tardigrade-unique protein.</title>
        <authorList>
            <person name="Hashimoto T."/>
            <person name="Horikawa D.D."/>
            <person name="Saito Y."/>
            <person name="Kuwahara H."/>
            <person name="Kozuka-Hata H."/>
            <person name="Shin-I T."/>
            <person name="Minakuchi Y."/>
            <person name="Ohishi K."/>
            <person name="Motoyama A."/>
            <person name="Aizu T."/>
            <person name="Enomoto A."/>
            <person name="Kondo K."/>
            <person name="Tanaka S."/>
            <person name="Hara Y."/>
            <person name="Koshikawa S."/>
            <person name="Sagara H."/>
            <person name="Miura T."/>
            <person name="Yokobori S."/>
            <person name="Miyagawa K."/>
            <person name="Suzuki Y."/>
            <person name="Kubo T."/>
            <person name="Oyama M."/>
            <person name="Kohara Y."/>
            <person name="Fujiyama A."/>
            <person name="Arakawa K."/>
            <person name="Katayama T."/>
            <person name="Toyoda A."/>
            <person name="Kunieda T."/>
        </authorList>
    </citation>
    <scope>NUCLEOTIDE SEQUENCE [LARGE SCALE GENOMIC DNA]</scope>
    <source>
        <strain evidence="2 3">YOKOZUNA-1</strain>
    </source>
</reference>
<dbReference type="InterPro" id="IPR017384">
    <property type="entry name" value="NADH_Ub_cplx-1_asu_su-1"/>
</dbReference>
<keyword evidence="1" id="KW-1133">Transmembrane helix</keyword>
<organism evidence="2 3">
    <name type="scientific">Ramazzottius varieornatus</name>
    <name type="common">Water bear</name>
    <name type="synonym">Tardigrade</name>
    <dbReference type="NCBI Taxonomy" id="947166"/>
    <lineage>
        <taxon>Eukaryota</taxon>
        <taxon>Metazoa</taxon>
        <taxon>Ecdysozoa</taxon>
        <taxon>Tardigrada</taxon>
        <taxon>Eutardigrada</taxon>
        <taxon>Parachela</taxon>
        <taxon>Hypsibioidea</taxon>
        <taxon>Ramazzottiidae</taxon>
        <taxon>Ramazzottius</taxon>
    </lineage>
</organism>
<feature type="transmembrane region" description="Helical" evidence="1">
    <location>
        <begin position="6"/>
        <end position="27"/>
    </location>
</feature>
<dbReference type="Pfam" id="PF15879">
    <property type="entry name" value="MWFE"/>
    <property type="match status" value="1"/>
</dbReference>
<gene>
    <name evidence="2" type="primary">RvY_14671-1</name>
    <name evidence="2" type="synonym">RvY_14671.1</name>
    <name evidence="2" type="ORF">RvY_14671</name>
</gene>